<organism evidence="10 11">
    <name type="scientific">Streptomyces pacificus</name>
    <dbReference type="NCBI Taxonomy" id="2705029"/>
    <lineage>
        <taxon>Bacteria</taxon>
        <taxon>Bacillati</taxon>
        <taxon>Actinomycetota</taxon>
        <taxon>Actinomycetes</taxon>
        <taxon>Kitasatosporales</taxon>
        <taxon>Streptomycetaceae</taxon>
        <taxon>Streptomyces</taxon>
    </lineage>
</organism>
<dbReference type="EMBL" id="BLLG01000004">
    <property type="protein sequence ID" value="GFH35758.1"/>
    <property type="molecule type" value="Genomic_DNA"/>
</dbReference>
<evidence type="ECO:0000256" key="2">
    <source>
        <dbReference type="ARBA" id="ARBA00022448"/>
    </source>
</evidence>
<evidence type="ECO:0000313" key="11">
    <source>
        <dbReference type="Proteomes" id="UP000484988"/>
    </source>
</evidence>
<dbReference type="PANTHER" id="PTHR23517">
    <property type="entry name" value="RESISTANCE PROTEIN MDTM, PUTATIVE-RELATED-RELATED"/>
    <property type="match status" value="1"/>
</dbReference>
<dbReference type="RefSeq" id="WP_173263707.1">
    <property type="nucleotide sequence ID" value="NZ_BLLG01000004.1"/>
</dbReference>
<proteinExistence type="predicted"/>
<dbReference type="InterPro" id="IPR036259">
    <property type="entry name" value="MFS_trans_sf"/>
</dbReference>
<dbReference type="PANTHER" id="PTHR23517:SF2">
    <property type="entry name" value="MULTIDRUG RESISTANCE PROTEIN MDTH"/>
    <property type="match status" value="1"/>
</dbReference>
<evidence type="ECO:0000256" key="8">
    <source>
        <dbReference type="SAM" id="Phobius"/>
    </source>
</evidence>
<keyword evidence="3" id="KW-1003">Cell membrane</keyword>
<name>A0A6A0ASS6_9ACTN</name>
<feature type="transmembrane region" description="Helical" evidence="8">
    <location>
        <begin position="374"/>
        <end position="394"/>
    </location>
</feature>
<evidence type="ECO:0000259" key="9">
    <source>
        <dbReference type="PROSITE" id="PS50850"/>
    </source>
</evidence>
<dbReference type="Proteomes" id="UP000484988">
    <property type="component" value="Unassembled WGS sequence"/>
</dbReference>
<evidence type="ECO:0000256" key="3">
    <source>
        <dbReference type="ARBA" id="ARBA00022475"/>
    </source>
</evidence>
<evidence type="ECO:0000256" key="7">
    <source>
        <dbReference type="SAM" id="MobiDB-lite"/>
    </source>
</evidence>
<keyword evidence="6 8" id="KW-0472">Membrane</keyword>
<dbReference type="Pfam" id="PF07690">
    <property type="entry name" value="MFS_1"/>
    <property type="match status" value="1"/>
</dbReference>
<feature type="transmembrane region" description="Helical" evidence="8">
    <location>
        <begin position="285"/>
        <end position="318"/>
    </location>
</feature>
<evidence type="ECO:0000256" key="5">
    <source>
        <dbReference type="ARBA" id="ARBA00022989"/>
    </source>
</evidence>
<feature type="region of interest" description="Disordered" evidence="7">
    <location>
        <begin position="405"/>
        <end position="429"/>
    </location>
</feature>
<keyword evidence="11" id="KW-1185">Reference proteome</keyword>
<comment type="caution">
    <text evidence="10">The sequence shown here is derived from an EMBL/GenBank/DDBJ whole genome shotgun (WGS) entry which is preliminary data.</text>
</comment>
<dbReference type="Gene3D" id="1.20.1250.20">
    <property type="entry name" value="MFS general substrate transporter like domains"/>
    <property type="match status" value="1"/>
</dbReference>
<dbReference type="PROSITE" id="PS50850">
    <property type="entry name" value="MFS"/>
    <property type="match status" value="1"/>
</dbReference>
<sequence length="429" mass="44344">MRETLALVRNTPGCTLLLIGNFFITLGSSIVVPYLAVYMTGHQGLAPWVAGVALTVKLWSQFGLMMVGGALADRIGAIAAICLGLCVRVASFLLLAHATSAPGVIVACGLLGLGSALYIPAGKAAIVALLRDSSASAPVFSLRSAANNAGLAVGPLVGSVLLLGRPELGLVATAAVFALLVPAFWRLRRLASHVPVPPREGQRSRGHIRRFLSLLRHNRRLLWIAGVATAFGFCYVHIEYAMPVLAADHYGPAYAGVLFTVNAVSVVVLQVLVSAPMGKVPHTPVVVAGGLLVMGIGFALLGFGSLVLLITGVVLFSLGEVIIDPRLDSEVAATVDASLRGTAFGLIGVCIALGGSAANLGSSALAQEGRLGDVYWFALLAVAAVLAILALALFPRQQTQARRARLRASVTKSPAGDRLQSAAGGEMAE</sequence>
<keyword evidence="5 8" id="KW-1133">Transmembrane helix</keyword>
<feature type="transmembrane region" description="Helical" evidence="8">
    <location>
        <begin position="75"/>
        <end position="98"/>
    </location>
</feature>
<evidence type="ECO:0000256" key="1">
    <source>
        <dbReference type="ARBA" id="ARBA00004651"/>
    </source>
</evidence>
<dbReference type="GO" id="GO:0022857">
    <property type="term" value="F:transmembrane transporter activity"/>
    <property type="evidence" value="ECO:0007669"/>
    <property type="project" value="InterPro"/>
</dbReference>
<dbReference type="InterPro" id="IPR020846">
    <property type="entry name" value="MFS_dom"/>
</dbReference>
<dbReference type="AlphaFoldDB" id="A0A6A0ASS6"/>
<feature type="transmembrane region" description="Helical" evidence="8">
    <location>
        <begin position="12"/>
        <end position="36"/>
    </location>
</feature>
<dbReference type="InterPro" id="IPR011701">
    <property type="entry name" value="MFS"/>
</dbReference>
<evidence type="ECO:0000256" key="6">
    <source>
        <dbReference type="ARBA" id="ARBA00023136"/>
    </source>
</evidence>
<reference evidence="10 11" key="1">
    <citation type="submission" date="2020-02" db="EMBL/GenBank/DDBJ databases">
        <title>Whole Genome Shotgun Sequence of Streptomyces sp. strain CWH03.</title>
        <authorList>
            <person name="Dohra H."/>
            <person name="Kodani S."/>
            <person name="Yamamura H."/>
        </authorList>
    </citation>
    <scope>NUCLEOTIDE SEQUENCE [LARGE SCALE GENOMIC DNA]</scope>
    <source>
        <strain evidence="10 11">CWH03</strain>
    </source>
</reference>
<keyword evidence="4 8" id="KW-0812">Transmembrane</keyword>
<dbReference type="SUPFAM" id="SSF103473">
    <property type="entry name" value="MFS general substrate transporter"/>
    <property type="match status" value="1"/>
</dbReference>
<gene>
    <name evidence="10" type="ORF">SCWH03_19800</name>
</gene>
<protein>
    <submittedName>
        <fullName evidence="10">MFS transporter</fullName>
    </submittedName>
</protein>
<feature type="transmembrane region" description="Helical" evidence="8">
    <location>
        <begin position="253"/>
        <end position="273"/>
    </location>
</feature>
<keyword evidence="2" id="KW-0813">Transport</keyword>
<accession>A0A6A0ASS6</accession>
<evidence type="ECO:0000256" key="4">
    <source>
        <dbReference type="ARBA" id="ARBA00022692"/>
    </source>
</evidence>
<dbReference type="InterPro" id="IPR050171">
    <property type="entry name" value="MFS_Transporters"/>
</dbReference>
<comment type="subcellular location">
    <subcellularLocation>
        <location evidence="1">Cell membrane</location>
        <topology evidence="1">Multi-pass membrane protein</topology>
    </subcellularLocation>
</comment>
<feature type="domain" description="Major facilitator superfamily (MFS) profile" evidence="9">
    <location>
        <begin position="13"/>
        <end position="399"/>
    </location>
</feature>
<evidence type="ECO:0000313" key="10">
    <source>
        <dbReference type="EMBL" id="GFH35758.1"/>
    </source>
</evidence>
<dbReference type="GO" id="GO:0005886">
    <property type="term" value="C:plasma membrane"/>
    <property type="evidence" value="ECO:0007669"/>
    <property type="project" value="UniProtKB-SubCell"/>
</dbReference>
<feature type="transmembrane region" description="Helical" evidence="8">
    <location>
        <begin position="104"/>
        <end position="130"/>
    </location>
</feature>
<feature type="transmembrane region" description="Helical" evidence="8">
    <location>
        <begin position="142"/>
        <end position="162"/>
    </location>
</feature>
<feature type="transmembrane region" description="Helical" evidence="8">
    <location>
        <begin position="168"/>
        <end position="185"/>
    </location>
</feature>
<feature type="transmembrane region" description="Helical" evidence="8">
    <location>
        <begin position="220"/>
        <end position="238"/>
    </location>
</feature>
<feature type="transmembrane region" description="Helical" evidence="8">
    <location>
        <begin position="48"/>
        <end position="68"/>
    </location>
</feature>